<dbReference type="Pfam" id="PF00196">
    <property type="entry name" value="GerE"/>
    <property type="match status" value="1"/>
</dbReference>
<dbReference type="Pfam" id="PF13191">
    <property type="entry name" value="AAA_16"/>
    <property type="match status" value="1"/>
</dbReference>
<dbReference type="InterPro" id="IPR058852">
    <property type="entry name" value="HTH_77"/>
</dbReference>
<dbReference type="InterPro" id="IPR041664">
    <property type="entry name" value="AAA_16"/>
</dbReference>
<evidence type="ECO:0000313" key="3">
    <source>
        <dbReference type="EMBL" id="PRY39534.1"/>
    </source>
</evidence>
<dbReference type="EMBL" id="PVTF01000007">
    <property type="protein sequence ID" value="PRY39534.1"/>
    <property type="molecule type" value="Genomic_DNA"/>
</dbReference>
<dbReference type="SUPFAM" id="SSF52540">
    <property type="entry name" value="P-loop containing nucleoside triphosphate hydrolases"/>
    <property type="match status" value="1"/>
</dbReference>
<feature type="region of interest" description="Disordered" evidence="1">
    <location>
        <begin position="134"/>
        <end position="155"/>
    </location>
</feature>
<keyword evidence="3" id="KW-0418">Kinase</keyword>
<dbReference type="GO" id="GO:0003677">
    <property type="term" value="F:DNA binding"/>
    <property type="evidence" value="ECO:0007669"/>
    <property type="project" value="InterPro"/>
</dbReference>
<dbReference type="InterPro" id="IPR000792">
    <property type="entry name" value="Tscrpt_reg_LuxR_C"/>
</dbReference>
<organism evidence="3 4">
    <name type="scientific">Umezawaea tangerina</name>
    <dbReference type="NCBI Taxonomy" id="84725"/>
    <lineage>
        <taxon>Bacteria</taxon>
        <taxon>Bacillati</taxon>
        <taxon>Actinomycetota</taxon>
        <taxon>Actinomycetes</taxon>
        <taxon>Pseudonocardiales</taxon>
        <taxon>Pseudonocardiaceae</taxon>
        <taxon>Umezawaea</taxon>
    </lineage>
</organism>
<reference evidence="3 4" key="1">
    <citation type="submission" date="2018-03" db="EMBL/GenBank/DDBJ databases">
        <title>Genomic Encyclopedia of Archaeal and Bacterial Type Strains, Phase II (KMG-II): from individual species to whole genera.</title>
        <authorList>
            <person name="Goeker M."/>
        </authorList>
    </citation>
    <scope>NUCLEOTIDE SEQUENCE [LARGE SCALE GENOMIC DNA]</scope>
    <source>
        <strain evidence="3 4">DSM 44720</strain>
    </source>
</reference>
<protein>
    <submittedName>
        <fullName evidence="3">Non-specific serine/threonine protein kinase</fullName>
    </submittedName>
</protein>
<dbReference type="Gene3D" id="3.40.50.300">
    <property type="entry name" value="P-loop containing nucleotide triphosphate hydrolases"/>
    <property type="match status" value="1"/>
</dbReference>
<sequence>MIVASGVETTRRDPSRSSAALSRLVGRDEAVAEVLGALREVDAAGRPVRRLITLGGPSGIGKTRMAQEVMTVVAARQRRTAFVYLADLDGGQDRAPQQGDLDLDTIARMTQEALGITNVSSQDPLDVLVTHLAQHQDPEDAEDAQDTADRSPEELAGPLLVLDNCEKVRDAVGDLASILLSEAPALQILATSKMEVGLPLELLVPLAPLSIPGEHADVDDTSESMTLLLHLVTAAGRKIPVEQLPDALDLARWSGGLPLVLEFIAARIKSGLPPAVVLQRLAGGALLTSRGTRRPQPHHKTLRMAQDDTFQLCTEPERVLLGRIAVFTGGCDLEDVEHVCSGDGIDRDEVIDLLGALVDHTMLQVDTPTGRYRMLPPTRDYALGKLRESGGEARVRDAHARHFGGLARRAADSWLNARDGMDEVAWLALGARELDNFRSAMTWLRDNGEPELGLEIALDLARLRFWWFSGLLPEGGTWLRRLMERCPPDPSPLLVSAAAMRGWILLCQGDHEEAAAMRDRCRDMVAALGLTACPPAAADFVDGAYGLLALGEPRSLDLLRRAVGKLTAAARTATELTGDKHQATLVLSLGAGLLGQDRHEAESTARTCVAEAEAGGARWAGSWAQWVTGLVPLRFGGDPEDALRRFQDGLRTQVALGDKWGSAWSGTAIYWALARTASAELAATLHGGAVRQQVDAGSKVNYLIPLRDQTAVAERMVTDRIGRSRFSTHYDTGRRLPTDDVHALALRPPSAGAPPAARGTAGGWQDLTPHQERIALLIARGLSNEEIAREVKATKRTVETHLSRIYTKLRVANRLALAAWVVQRAPDRPPRR</sequence>
<dbReference type="SUPFAM" id="SSF46894">
    <property type="entry name" value="C-terminal effector domain of the bipartite response regulators"/>
    <property type="match status" value="1"/>
</dbReference>
<dbReference type="Proteomes" id="UP000239494">
    <property type="component" value="Unassembled WGS sequence"/>
</dbReference>
<dbReference type="GO" id="GO:0004674">
    <property type="term" value="F:protein serine/threonine kinase activity"/>
    <property type="evidence" value="ECO:0007669"/>
    <property type="project" value="UniProtKB-KW"/>
</dbReference>
<feature type="domain" description="HTH luxR-type" evidence="2">
    <location>
        <begin position="760"/>
        <end position="825"/>
    </location>
</feature>
<dbReference type="PANTHER" id="PTHR47691">
    <property type="entry name" value="REGULATOR-RELATED"/>
    <property type="match status" value="1"/>
</dbReference>
<dbReference type="Gene3D" id="1.10.10.10">
    <property type="entry name" value="Winged helix-like DNA-binding domain superfamily/Winged helix DNA-binding domain"/>
    <property type="match status" value="1"/>
</dbReference>
<dbReference type="PROSITE" id="PS50043">
    <property type="entry name" value="HTH_LUXR_2"/>
    <property type="match status" value="1"/>
</dbReference>
<evidence type="ECO:0000313" key="4">
    <source>
        <dbReference type="Proteomes" id="UP000239494"/>
    </source>
</evidence>
<dbReference type="AlphaFoldDB" id="A0A2T0T1L4"/>
<name>A0A2T0T1L4_9PSEU</name>
<evidence type="ECO:0000259" key="2">
    <source>
        <dbReference type="PROSITE" id="PS50043"/>
    </source>
</evidence>
<dbReference type="RefSeq" id="WP_146174885.1">
    <property type="nucleotide sequence ID" value="NZ_PVTF01000007.1"/>
</dbReference>
<keyword evidence="4" id="KW-1185">Reference proteome</keyword>
<keyword evidence="3" id="KW-0723">Serine/threonine-protein kinase</keyword>
<proteinExistence type="predicted"/>
<dbReference type="InterPro" id="IPR016032">
    <property type="entry name" value="Sig_transdc_resp-reg_C-effctor"/>
</dbReference>
<dbReference type="OrthoDB" id="9812579at2"/>
<dbReference type="PANTHER" id="PTHR47691:SF3">
    <property type="entry name" value="HTH-TYPE TRANSCRIPTIONAL REGULATOR RV0890C-RELATED"/>
    <property type="match status" value="1"/>
</dbReference>
<keyword evidence="3" id="KW-0808">Transferase</keyword>
<gene>
    <name evidence="3" type="ORF">CLV43_107117</name>
</gene>
<dbReference type="InterPro" id="IPR036388">
    <property type="entry name" value="WH-like_DNA-bd_sf"/>
</dbReference>
<dbReference type="SMART" id="SM00421">
    <property type="entry name" value="HTH_LUXR"/>
    <property type="match status" value="1"/>
</dbReference>
<dbReference type="CDD" id="cd06170">
    <property type="entry name" value="LuxR_C_like"/>
    <property type="match status" value="1"/>
</dbReference>
<dbReference type="InterPro" id="IPR027417">
    <property type="entry name" value="P-loop_NTPase"/>
</dbReference>
<dbReference type="PRINTS" id="PR00038">
    <property type="entry name" value="HTHLUXR"/>
</dbReference>
<accession>A0A2T0T1L4</accession>
<dbReference type="GO" id="GO:0006355">
    <property type="term" value="P:regulation of DNA-templated transcription"/>
    <property type="evidence" value="ECO:0007669"/>
    <property type="project" value="InterPro"/>
</dbReference>
<comment type="caution">
    <text evidence="3">The sequence shown here is derived from an EMBL/GenBank/DDBJ whole genome shotgun (WGS) entry which is preliminary data.</text>
</comment>
<dbReference type="Pfam" id="PF25872">
    <property type="entry name" value="HTH_77"/>
    <property type="match status" value="1"/>
</dbReference>
<evidence type="ECO:0000256" key="1">
    <source>
        <dbReference type="SAM" id="MobiDB-lite"/>
    </source>
</evidence>